<dbReference type="PANTHER" id="PTHR45887:SF1">
    <property type="entry name" value="TRANSLATION INITIATION FACTOR EIF-2B SUBUNIT EPSILON"/>
    <property type="match status" value="1"/>
</dbReference>
<keyword evidence="4 11" id="KW-0396">Initiation factor</keyword>
<dbReference type="InterPro" id="IPR035543">
    <property type="entry name" value="eIF-2B_epsilon_N"/>
</dbReference>
<dbReference type="Gene3D" id="1.25.40.180">
    <property type="match status" value="1"/>
</dbReference>
<comment type="caution">
    <text evidence="11">The sequence shown here is derived from an EMBL/GenBank/DDBJ whole genome shotgun (WGS) entry which is preliminary data.</text>
</comment>
<evidence type="ECO:0000256" key="1">
    <source>
        <dbReference type="ARBA" id="ARBA00004514"/>
    </source>
</evidence>
<keyword evidence="5" id="KW-0648">Protein biosynthesis</keyword>
<feature type="region of interest" description="Disordered" evidence="9">
    <location>
        <begin position="428"/>
        <end position="447"/>
    </location>
</feature>
<dbReference type="SUPFAM" id="SSF51161">
    <property type="entry name" value="Trimeric LpxA-like enzymes"/>
    <property type="match status" value="1"/>
</dbReference>
<dbReference type="Gene3D" id="3.90.550.10">
    <property type="entry name" value="Spore Coat Polysaccharide Biosynthesis Protein SpsA, Chain A"/>
    <property type="match status" value="1"/>
</dbReference>
<gene>
    <name evidence="11" type="primary">GCD6</name>
    <name evidence="11" type="ORF">K7432_000998</name>
</gene>
<evidence type="ECO:0000313" key="11">
    <source>
        <dbReference type="EMBL" id="KAK9768397.1"/>
    </source>
</evidence>
<feature type="compositionally biased region" description="Acidic residues" evidence="9">
    <location>
        <begin position="493"/>
        <end position="504"/>
    </location>
</feature>
<dbReference type="InterPro" id="IPR011004">
    <property type="entry name" value="Trimer_LpxA-like_sf"/>
</dbReference>
<dbReference type="CDD" id="cd04197">
    <property type="entry name" value="eIF-2B_epsilon_N"/>
    <property type="match status" value="1"/>
</dbReference>
<feature type="compositionally biased region" description="Acidic residues" evidence="9">
    <location>
        <begin position="430"/>
        <end position="441"/>
    </location>
</feature>
<evidence type="ECO:0000256" key="8">
    <source>
        <dbReference type="ARBA" id="ARBA00046432"/>
    </source>
</evidence>
<sequence length="688" mass="77991">MAPIDKNKNFDSDQVLQAVVLADSFNERFMPLTLNKPRCLLPLCNIPLIEYTLEALAVAGVQEIFVFCCAHSDLIKKYLANSRWKKTSSYIRVEVVVVQECYSIGDAMRELDAKSIIKNDFILVNGDVVSNIDLTKALEKHREIRLADKNSIMTMVVRQASPLHPARAKGEDGIFVLDSKSEECVYYESVEAYPRKKRIAFDTELFEKHSEIQIRNDLIDCHVDICSVEVPALFTENFDYQTMRKDFVHGILTSDILGKTIYCNIIQDEYAARVCNSQLYEVVSKDILSRWAYPMVLEANFLEGHSYKYSRGHIYKEDNVVLARSCVVGEKVAIGSGTEIAENAKISNCVIGRNCRIGPNVVIDGAYLWDGVVIKSNCKVTRSILANDVVLHEGVVIENGCILAEEVEVGPNITLKKHTRLSLEKRQAEFGEDSDEEENDQSESQGYNTQIVGTLGKGHIWVDKHDDDGDEDPRNVEIADLARDLANIYLSDDESAVSDAESEASDVSMVDEPQDDDFDRECVQTLERAFADSLSVDIASLELNTLRMAYDASFHDVRRILIPAVLRQVDLSKFQESTKKLLSRWSPLMKKSIHSEEDQIDALVILHQFAAQSEPHTKIFLFALRFFYEFDLVDEDSVIAWYNLGTDDLDDQEKKLREMAAPFITWLEQADEDSDEEEDEDDDDEDDE</sequence>
<evidence type="ECO:0000256" key="6">
    <source>
        <dbReference type="ARBA" id="ARBA00044144"/>
    </source>
</evidence>
<evidence type="ECO:0000256" key="3">
    <source>
        <dbReference type="ARBA" id="ARBA00022490"/>
    </source>
</evidence>
<dbReference type="CDD" id="cd11558">
    <property type="entry name" value="W2_eIF2B_epsilon"/>
    <property type="match status" value="1"/>
</dbReference>
<dbReference type="PANTHER" id="PTHR45887">
    <property type="entry name" value="TRANSLATION INITIATION FACTOR EIF-2B SUBUNIT EPSILON"/>
    <property type="match status" value="1"/>
</dbReference>
<dbReference type="InterPro" id="IPR003307">
    <property type="entry name" value="W2_domain"/>
</dbReference>
<keyword evidence="12" id="KW-1185">Reference proteome</keyword>
<evidence type="ECO:0000259" key="10">
    <source>
        <dbReference type="PROSITE" id="PS51363"/>
    </source>
</evidence>
<dbReference type="Pfam" id="PF00483">
    <property type="entry name" value="NTP_transferase"/>
    <property type="match status" value="1"/>
</dbReference>
<dbReference type="InterPro" id="IPR005835">
    <property type="entry name" value="NTP_transferase_dom"/>
</dbReference>
<dbReference type="InterPro" id="IPR016024">
    <property type="entry name" value="ARM-type_fold"/>
</dbReference>
<feature type="compositionally biased region" description="Acidic residues" evidence="9">
    <location>
        <begin position="669"/>
        <end position="688"/>
    </location>
</feature>
<evidence type="ECO:0000256" key="5">
    <source>
        <dbReference type="ARBA" id="ARBA00022917"/>
    </source>
</evidence>
<evidence type="ECO:0000256" key="2">
    <source>
        <dbReference type="ARBA" id="ARBA00007878"/>
    </source>
</evidence>
<dbReference type="EMBL" id="JASJQH010000020">
    <property type="protein sequence ID" value="KAK9768397.1"/>
    <property type="molecule type" value="Genomic_DNA"/>
</dbReference>
<comment type="subcellular location">
    <subcellularLocation>
        <location evidence="1">Cytoplasm</location>
        <location evidence="1">Cytosol</location>
    </subcellularLocation>
</comment>
<protein>
    <recommendedName>
        <fullName evidence="6">Translation initiation factor eIF2B subunit epsilon</fullName>
    </recommendedName>
    <alternativeName>
        <fullName evidence="7">eIF2B GDP-GTP exchange factor subunit epsilon</fullName>
    </alternativeName>
</protein>
<keyword evidence="3" id="KW-0963">Cytoplasm</keyword>
<dbReference type="InterPro" id="IPR029044">
    <property type="entry name" value="Nucleotide-diphossugar_trans"/>
</dbReference>
<evidence type="ECO:0000256" key="4">
    <source>
        <dbReference type="ARBA" id="ARBA00022540"/>
    </source>
</evidence>
<dbReference type="GO" id="GO:0003743">
    <property type="term" value="F:translation initiation factor activity"/>
    <property type="evidence" value="ECO:0007669"/>
    <property type="project" value="UniProtKB-KW"/>
</dbReference>
<evidence type="ECO:0000256" key="7">
    <source>
        <dbReference type="ARBA" id="ARBA00044345"/>
    </source>
</evidence>
<dbReference type="SUPFAM" id="SSF53448">
    <property type="entry name" value="Nucleotide-diphospho-sugar transferases"/>
    <property type="match status" value="1"/>
</dbReference>
<comment type="subunit">
    <text evidence="8">Component of the translation initiation factor 2B (eIF2B) complex which is a heterodecamer of two sets of five different subunits: alpha, beta, gamma, delta and epsilon. Subunits alpha, beta and delta comprise a regulatory subcomplex and subunits epsilon and gamma comprise a catalytic subcomplex. Within the complex, the hexameric regulatory complex resides at the center, with the two heterodimeric catalytic subcomplexes bound on opposite sides.</text>
</comment>
<dbReference type="Gene3D" id="2.160.10.10">
    <property type="entry name" value="Hexapeptide repeat proteins"/>
    <property type="match status" value="1"/>
</dbReference>
<feature type="domain" description="W2" evidence="10">
    <location>
        <begin position="512"/>
        <end position="677"/>
    </location>
</feature>
<evidence type="ECO:0000256" key="9">
    <source>
        <dbReference type="SAM" id="MobiDB-lite"/>
    </source>
</evidence>
<dbReference type="SUPFAM" id="SSF48371">
    <property type="entry name" value="ARM repeat"/>
    <property type="match status" value="1"/>
</dbReference>
<dbReference type="InterPro" id="IPR044123">
    <property type="entry name" value="W2_eIF2B_epsilon"/>
</dbReference>
<accession>A0ABR2X420</accession>
<dbReference type="Proteomes" id="UP001479436">
    <property type="component" value="Unassembled WGS sequence"/>
</dbReference>
<dbReference type="PROSITE" id="PS51363">
    <property type="entry name" value="W2"/>
    <property type="match status" value="1"/>
</dbReference>
<comment type="similarity">
    <text evidence="2">Belongs to the eIF-2B gamma/epsilon subunits family.</text>
</comment>
<dbReference type="Pfam" id="PF02020">
    <property type="entry name" value="W2"/>
    <property type="match status" value="1"/>
</dbReference>
<feature type="region of interest" description="Disordered" evidence="9">
    <location>
        <begin position="666"/>
        <end position="688"/>
    </location>
</feature>
<dbReference type="SMART" id="SM00515">
    <property type="entry name" value="eIF5C"/>
    <property type="match status" value="1"/>
</dbReference>
<organism evidence="11 12">
    <name type="scientific">Basidiobolus ranarum</name>
    <dbReference type="NCBI Taxonomy" id="34480"/>
    <lineage>
        <taxon>Eukaryota</taxon>
        <taxon>Fungi</taxon>
        <taxon>Fungi incertae sedis</taxon>
        <taxon>Zoopagomycota</taxon>
        <taxon>Entomophthoromycotina</taxon>
        <taxon>Basidiobolomycetes</taxon>
        <taxon>Basidiobolales</taxon>
        <taxon>Basidiobolaceae</taxon>
        <taxon>Basidiobolus</taxon>
    </lineage>
</organism>
<name>A0ABR2X420_9FUNG</name>
<dbReference type="Pfam" id="PF25084">
    <property type="entry name" value="LbH_EIF2B"/>
    <property type="match status" value="1"/>
</dbReference>
<dbReference type="InterPro" id="IPR051956">
    <property type="entry name" value="eIF2B_epsilon"/>
</dbReference>
<reference evidence="11 12" key="1">
    <citation type="submission" date="2023-04" db="EMBL/GenBank/DDBJ databases">
        <title>Genome of Basidiobolus ranarum AG-B5.</title>
        <authorList>
            <person name="Stajich J.E."/>
            <person name="Carter-House D."/>
            <person name="Gryganskyi A."/>
        </authorList>
    </citation>
    <scope>NUCLEOTIDE SEQUENCE [LARGE SCALE GENOMIC DNA]</scope>
    <source>
        <strain evidence="11 12">AG-B5</strain>
    </source>
</reference>
<evidence type="ECO:0000313" key="12">
    <source>
        <dbReference type="Proteomes" id="UP001479436"/>
    </source>
</evidence>
<feature type="region of interest" description="Disordered" evidence="9">
    <location>
        <begin position="493"/>
        <end position="515"/>
    </location>
</feature>
<proteinExistence type="inferred from homology"/>
<dbReference type="InterPro" id="IPR056764">
    <property type="entry name" value="LbH_EIF2B3/5"/>
</dbReference>